<accession>A0A069QKD0</accession>
<dbReference type="eggNOG" id="COG1474">
    <property type="taxonomic scope" value="Bacteria"/>
</dbReference>
<reference evidence="1 2" key="1">
    <citation type="submission" date="2013-08" db="EMBL/GenBank/DDBJ databases">
        <authorList>
            <person name="Weinstock G."/>
            <person name="Sodergren E."/>
            <person name="Wylie T."/>
            <person name="Fulton L."/>
            <person name="Fulton R."/>
            <person name="Fronick C."/>
            <person name="O'Laughlin M."/>
            <person name="Godfrey J."/>
            <person name="Miner T."/>
            <person name="Herter B."/>
            <person name="Appelbaum E."/>
            <person name="Cordes M."/>
            <person name="Lek S."/>
            <person name="Wollam A."/>
            <person name="Pepin K.H."/>
            <person name="Palsikar V.B."/>
            <person name="Mitreva M."/>
            <person name="Wilson R.K."/>
        </authorList>
    </citation>
    <scope>NUCLEOTIDE SEQUENCE [LARGE SCALE GENOMIC DNA]</scope>
    <source>
        <strain evidence="1 2">ATCC 15930</strain>
    </source>
</reference>
<comment type="caution">
    <text evidence="1">The sequence shown here is derived from an EMBL/GenBank/DDBJ whole genome shotgun (WGS) entry which is preliminary data.</text>
</comment>
<dbReference type="PATRIC" id="fig|1122985.7.peg.826"/>
<keyword evidence="2" id="KW-1185">Reference proteome</keyword>
<protein>
    <submittedName>
        <fullName evidence="1">Uncharacterized protein</fullName>
    </submittedName>
</protein>
<dbReference type="HOGENOM" id="CLU_008329_0_0_10"/>
<dbReference type="RefSeq" id="WP_018968360.1">
    <property type="nucleotide sequence ID" value="NZ_KB899226.1"/>
</dbReference>
<dbReference type="SUPFAM" id="SSF52540">
    <property type="entry name" value="P-loop containing nucleoside triphosphate hydrolases"/>
    <property type="match status" value="1"/>
</dbReference>
<dbReference type="AlphaFoldDB" id="A0A069QKD0"/>
<dbReference type="Proteomes" id="UP000027442">
    <property type="component" value="Unassembled WGS sequence"/>
</dbReference>
<dbReference type="EMBL" id="JNGW01000029">
    <property type="protein sequence ID" value="KDR53117.1"/>
    <property type="molecule type" value="Genomic_DNA"/>
</dbReference>
<evidence type="ECO:0000313" key="1">
    <source>
        <dbReference type="EMBL" id="KDR53117.1"/>
    </source>
</evidence>
<gene>
    <name evidence="1" type="ORF">HMPREF1991_00798</name>
</gene>
<dbReference type="Gene3D" id="3.40.50.300">
    <property type="entry name" value="P-loop containing nucleotide triphosphate hydrolases"/>
    <property type="match status" value="1"/>
</dbReference>
<evidence type="ECO:0000313" key="2">
    <source>
        <dbReference type="Proteomes" id="UP000027442"/>
    </source>
</evidence>
<sequence>MKNYSPSANIESGVTGNEKYIITPNVQKVAGEIVNQYQAGIHSFTIIGTYGTGKSCFLLKLERDLIGFDSEAALIKSLRVLAPVSGVDILNIIGEYSSLERLIIDKLNKKANGDTAIELLKNYYNRLKRQNKMLVIVIDEFGKLLEHAAKNEVEKELYFVQQLAEFVNMPERNILLLTTLHQNFSSYASKLSSVQKNEWTKVKGRFQEVVFAEPVEQLLYMAAESLNNEVINADMQVSSIYAMALKCKLIVPTLKEETIRKLFPLDAFSAVILTKAIQKYGQNERSLFSFLNANGSHALNSFEPTPTCTYNLSIVYDYLVAYFHSYLSDANADSMGWRAILVAIERVETADWKTTQLMEEAIKTIKAIGLLNISGGAGFSMSKNELVDYMKQAMSIDFAENLLDELIRRRIIRYAEYKSRFILFEGTDVNIEDEIIKASTIVSIPTNPVDSLRDILGNHIVPVKAYYYYSGTPRYFEYLLSESPLDLIPVGEVDGFIELIFSTNENTTDEVRKFSANCEYARVFAVFNNTESFILHLHKIQIYDYIIQKTLIDKTDHIALREINNLKSYEHNLLKKELKESLFSYNGHVVWFYKGEEKIIKNQRDFNSLLSYVCKDVYPLSPVISNELINRHKLSGSISAARIKYLQALIGESEKDDFGWDKEKCPPEKSIYYTLLKTTGLHKGGEFAEEPTVDSIMPLWNACESFLRSTQDKSRKISELIKMLSEKPYKVKMGVLDFWIPTYLYMKRLDYSLFGSNGMYIPEVNMEFFDLLKKHPSDFSIKAYTEDGVKIKFYNQYRRFINVSEDEKIKGDKFIETIKPFFSFYSRLNDYAKYTRKFDNITTLRFRDVLAKAKDPEKTFFEDLPEALGYDKKSLNNEVFVKNYCNLIQKAVRELRSCYNALIDRIEGQLIERLELQGYEYSDYIIEIRHRLSHIKEHLLSDKQHDFYNHVMTVFDNRQEWFQSIAYAALDQPLERLKDDQEEQLIDNIVYLFRECEKHSIVSEAMSFQINAEERKRSKELETKIEKLLSEDVNLNIYALMNLLKKKMK</sequence>
<dbReference type="InterPro" id="IPR027417">
    <property type="entry name" value="P-loop_NTPase"/>
</dbReference>
<proteinExistence type="predicted"/>
<organism evidence="1 2">
    <name type="scientific">Hoylesella loescheii DSM 19665 = JCM 12249 = ATCC 15930</name>
    <dbReference type="NCBI Taxonomy" id="1122985"/>
    <lineage>
        <taxon>Bacteria</taxon>
        <taxon>Pseudomonadati</taxon>
        <taxon>Bacteroidota</taxon>
        <taxon>Bacteroidia</taxon>
        <taxon>Bacteroidales</taxon>
        <taxon>Prevotellaceae</taxon>
        <taxon>Hoylesella</taxon>
    </lineage>
</organism>
<name>A0A069QKD0_HOYLO</name>